<protein>
    <submittedName>
        <fullName evidence="1">Uncharacterized protein</fullName>
    </submittedName>
</protein>
<evidence type="ECO:0000313" key="1">
    <source>
        <dbReference type="EMBL" id="GAI76941.1"/>
    </source>
</evidence>
<reference evidence="1" key="1">
    <citation type="journal article" date="2014" name="Front. Microbiol.">
        <title>High frequency of phylogenetically diverse reductive dehalogenase-homologous genes in deep subseafloor sedimentary metagenomes.</title>
        <authorList>
            <person name="Kawai M."/>
            <person name="Futagami T."/>
            <person name="Toyoda A."/>
            <person name="Takaki Y."/>
            <person name="Nishi S."/>
            <person name="Hori S."/>
            <person name="Arai W."/>
            <person name="Tsubouchi T."/>
            <person name="Morono Y."/>
            <person name="Uchiyama I."/>
            <person name="Ito T."/>
            <person name="Fujiyama A."/>
            <person name="Inagaki F."/>
            <person name="Takami H."/>
        </authorList>
    </citation>
    <scope>NUCLEOTIDE SEQUENCE</scope>
    <source>
        <strain evidence="1">Expedition CK06-06</strain>
    </source>
</reference>
<dbReference type="AlphaFoldDB" id="X1SCU1"/>
<gene>
    <name evidence="1" type="ORF">S12H4_25737</name>
</gene>
<comment type="caution">
    <text evidence="1">The sequence shown here is derived from an EMBL/GenBank/DDBJ whole genome shotgun (WGS) entry which is preliminary data.</text>
</comment>
<organism evidence="1">
    <name type="scientific">marine sediment metagenome</name>
    <dbReference type="NCBI Taxonomy" id="412755"/>
    <lineage>
        <taxon>unclassified sequences</taxon>
        <taxon>metagenomes</taxon>
        <taxon>ecological metagenomes</taxon>
    </lineage>
</organism>
<sequence length="53" mass="6011">MSEERKVVSTQTVHCNSWSDEGVDVLLVIWDDGTVEVHCEGNCEPCRYGELVR</sequence>
<dbReference type="EMBL" id="BARW01014541">
    <property type="protein sequence ID" value="GAI76941.1"/>
    <property type="molecule type" value="Genomic_DNA"/>
</dbReference>
<accession>X1SCU1</accession>
<proteinExistence type="predicted"/>
<name>X1SCU1_9ZZZZ</name>